<comment type="similarity">
    <text evidence="1">Belongs to the RNA polymerase beta chain family.</text>
</comment>
<evidence type="ECO:0000313" key="8">
    <source>
        <dbReference type="EMBL" id="GBN13099.1"/>
    </source>
</evidence>
<dbReference type="GO" id="GO:0032549">
    <property type="term" value="F:ribonucleoside binding"/>
    <property type="evidence" value="ECO:0007669"/>
    <property type="project" value="InterPro"/>
</dbReference>
<dbReference type="EMBL" id="BGPR01005754">
    <property type="protein sequence ID" value="GBN13099.1"/>
    <property type="molecule type" value="Genomic_DNA"/>
</dbReference>
<evidence type="ECO:0000256" key="2">
    <source>
        <dbReference type="ARBA" id="ARBA00012418"/>
    </source>
</evidence>
<dbReference type="InterPro" id="IPR007121">
    <property type="entry name" value="RNA_pol_bsu_CS"/>
</dbReference>
<dbReference type="EC" id="2.7.7.6" evidence="2"/>
<dbReference type="GO" id="GO:0003899">
    <property type="term" value="F:DNA-directed RNA polymerase activity"/>
    <property type="evidence" value="ECO:0007669"/>
    <property type="project" value="UniProtKB-EC"/>
</dbReference>
<dbReference type="GO" id="GO:0003677">
    <property type="term" value="F:DNA binding"/>
    <property type="evidence" value="ECO:0007669"/>
    <property type="project" value="InterPro"/>
</dbReference>
<dbReference type="InterPro" id="IPR015712">
    <property type="entry name" value="DNA-dir_RNA_pol_su2"/>
</dbReference>
<keyword evidence="5" id="KW-0548">Nucleotidyltransferase</keyword>
<keyword evidence="3" id="KW-0240">DNA-directed RNA polymerase</keyword>
<reference evidence="8 9" key="1">
    <citation type="journal article" date="2019" name="Sci. Rep.">
        <title>Orb-weaving spider Araneus ventricosus genome elucidates the spidroin gene catalogue.</title>
        <authorList>
            <person name="Kono N."/>
            <person name="Nakamura H."/>
            <person name="Ohtoshi R."/>
            <person name="Moran D.A.P."/>
            <person name="Shinohara A."/>
            <person name="Yoshida Y."/>
            <person name="Fujiwara M."/>
            <person name="Mori M."/>
            <person name="Tomita M."/>
            <person name="Arakawa K."/>
        </authorList>
    </citation>
    <scope>NUCLEOTIDE SEQUENCE [LARGE SCALE GENOMIC DNA]</scope>
</reference>
<protein>
    <recommendedName>
        <fullName evidence="2">DNA-directed RNA polymerase</fullName>
        <ecNumber evidence="2">2.7.7.6</ecNumber>
    </recommendedName>
</protein>
<comment type="caution">
    <text evidence="8">The sequence shown here is derived from an EMBL/GenBank/DDBJ whole genome shotgun (WGS) entry which is preliminary data.</text>
</comment>
<evidence type="ECO:0000256" key="6">
    <source>
        <dbReference type="ARBA" id="ARBA00023163"/>
    </source>
</evidence>
<evidence type="ECO:0000256" key="5">
    <source>
        <dbReference type="ARBA" id="ARBA00022695"/>
    </source>
</evidence>
<keyword evidence="9" id="KW-1185">Reference proteome</keyword>
<organism evidence="8 9">
    <name type="scientific">Araneus ventricosus</name>
    <name type="common">Orbweaver spider</name>
    <name type="synonym">Epeira ventricosa</name>
    <dbReference type="NCBI Taxonomy" id="182803"/>
    <lineage>
        <taxon>Eukaryota</taxon>
        <taxon>Metazoa</taxon>
        <taxon>Ecdysozoa</taxon>
        <taxon>Arthropoda</taxon>
        <taxon>Chelicerata</taxon>
        <taxon>Arachnida</taxon>
        <taxon>Araneae</taxon>
        <taxon>Araneomorphae</taxon>
        <taxon>Entelegynae</taxon>
        <taxon>Araneoidea</taxon>
        <taxon>Araneidae</taxon>
        <taxon>Araneus</taxon>
    </lineage>
</organism>
<dbReference type="InterPro" id="IPR007120">
    <property type="entry name" value="DNA-dir_RNAP_su2_dom"/>
</dbReference>
<dbReference type="Gene3D" id="2.40.270.10">
    <property type="entry name" value="DNA-directed RNA polymerase, subunit 2, domain 6"/>
    <property type="match status" value="1"/>
</dbReference>
<sequence length="1036" mass="118590">MHLTSEMSYSLSAILNHLKDGERWDNVEMLDKDLKFEREYLIRVSERLLQFHRTIVANIAYSTDHLIQCLDNACVEPEDPDVETMDPCAPTPLTTSIRSAHVLLINVFMFSEQNMPRLPAPFNTEYDLKLPTLNVPRMLAPILGNFDAHVKNFISFLNNRVNCTLIYEGPFNIHQHICERTVYACSVQHRPTGKVLRNVFPIMLGSQLDLAIRHLNLRDFHSDIPSVPHPTFQEPDIGRGYFIICGSLRHLPYFFTNDPANTHLVQKKIVRVFTYDAHDRGKELSYYITDCPPKQRGDMVVVRNDGSESFEQIDTFFDHCPHPTDPAAYMAHVYRNNEFDIDSLVNKIIISPGHLFTKLFIKYLYIPLRTGNWPLIKSKTALVVKSIETGCLLHVLSRKTVYFKEGKSAGKMNATPHESHREIGANGEVFVEKLTGCYRDVNSQTYPLNPYLTYVIVRQISSKVKSNSIPPFHDSYVGFLCILGCFETKNVGRTMMMNRYTVTSTCNELDPVYCDAKKSDFWTFLRLETDFSAQRRYYVIVNEACIPVTKTCFDRLDLIQIKKRFQHVECTSFENFIFIRYKTGLLFKLLPGTDIWVTPGDLLYWARRLMRLNSIKDIENQYGFDFLTSFHVDLNPFFRHTSFPKNILGFNALKNAVLAIGSRYNEYFMDTLSTYIPEATPYHKTVLEPEDDGISPYFVLKIPQVKVMYASFLGCTQEDSIVMRRDVNAFDCCRFYTIRVKLGADGLVLFHPVQGDPDESKLLGTIVHFGESPLKAEPFSIHVKSVSQTDQIIRLYFSKTPFQVVKHHVMGNILSICVKQEYVTNTGNKLCSFHGQKGVLRIMDKMPLLEGNIQPDIIVNPYGLFRVTPGQILEGIFLGEGKDVKIICNSEGVLIIHGTAFMAGTRYYVVAFFSSERMYAPINCLMDITACQAVKGRSRKGGMRIGYMELFNGIRGNGLCCVFTVKFNEHGDQVTEEENPTVALPKAVELVREDGRIFKCNLTFETIQSVTEKIRTMLSKRRKTCGMPFKTINVFF</sequence>
<evidence type="ECO:0000256" key="3">
    <source>
        <dbReference type="ARBA" id="ARBA00022478"/>
    </source>
</evidence>
<gene>
    <name evidence="8" type="ORF">AVEN_257682_1</name>
</gene>
<dbReference type="OrthoDB" id="6427652at2759"/>
<evidence type="ECO:0000256" key="4">
    <source>
        <dbReference type="ARBA" id="ARBA00022679"/>
    </source>
</evidence>
<dbReference type="SUPFAM" id="SSF64484">
    <property type="entry name" value="beta and beta-prime subunits of DNA dependent RNA-polymerase"/>
    <property type="match status" value="1"/>
</dbReference>
<name>A0A4Y2LF16_ARAVE</name>
<dbReference type="GO" id="GO:0000428">
    <property type="term" value="C:DNA-directed RNA polymerase complex"/>
    <property type="evidence" value="ECO:0007669"/>
    <property type="project" value="UniProtKB-KW"/>
</dbReference>
<dbReference type="GO" id="GO:0006351">
    <property type="term" value="P:DNA-templated transcription"/>
    <property type="evidence" value="ECO:0007669"/>
    <property type="project" value="InterPro"/>
</dbReference>
<dbReference type="InterPro" id="IPR037033">
    <property type="entry name" value="DNA-dir_RNAP_su2_hyb_sf"/>
</dbReference>
<evidence type="ECO:0000313" key="9">
    <source>
        <dbReference type="Proteomes" id="UP000499080"/>
    </source>
</evidence>
<feature type="domain" description="DNA-directed RNA polymerase subunit 2 hybrid-binding" evidence="7">
    <location>
        <begin position="810"/>
        <end position="959"/>
    </location>
</feature>
<dbReference type="Pfam" id="PF00562">
    <property type="entry name" value="RNA_pol_Rpb2_6"/>
    <property type="match status" value="1"/>
</dbReference>
<dbReference type="Proteomes" id="UP000499080">
    <property type="component" value="Unassembled WGS sequence"/>
</dbReference>
<evidence type="ECO:0000256" key="1">
    <source>
        <dbReference type="ARBA" id="ARBA00006835"/>
    </source>
</evidence>
<proteinExistence type="inferred from homology"/>
<keyword evidence="6" id="KW-0804">Transcription</keyword>
<accession>A0A4Y2LF16</accession>
<dbReference type="AlphaFoldDB" id="A0A4Y2LF16"/>
<dbReference type="PROSITE" id="PS01166">
    <property type="entry name" value="RNA_POL_BETA"/>
    <property type="match status" value="1"/>
</dbReference>
<keyword evidence="4" id="KW-0808">Transferase</keyword>
<evidence type="ECO:0000259" key="7">
    <source>
        <dbReference type="Pfam" id="PF00562"/>
    </source>
</evidence>
<dbReference type="PANTHER" id="PTHR20856">
    <property type="entry name" value="DNA-DIRECTED RNA POLYMERASE I SUBUNIT 2"/>
    <property type="match status" value="1"/>
</dbReference>